<evidence type="ECO:0008006" key="5">
    <source>
        <dbReference type="Google" id="ProtNLM"/>
    </source>
</evidence>
<dbReference type="Gene3D" id="2.40.10.10">
    <property type="entry name" value="Trypsin-like serine proteases"/>
    <property type="match status" value="1"/>
</dbReference>
<evidence type="ECO:0000256" key="1">
    <source>
        <dbReference type="SAM" id="MobiDB-lite"/>
    </source>
</evidence>
<dbReference type="EMBL" id="MCFL01000036">
    <property type="protein sequence ID" value="ORZ33411.1"/>
    <property type="molecule type" value="Genomic_DNA"/>
</dbReference>
<proteinExistence type="predicted"/>
<dbReference type="AlphaFoldDB" id="A0A1Y2HHQ7"/>
<accession>A0A1Y2HHQ7</accession>
<name>A0A1Y2HHQ7_9FUNG</name>
<keyword evidence="4" id="KW-1185">Reference proteome</keyword>
<dbReference type="InterPro" id="IPR009003">
    <property type="entry name" value="Peptidase_S1_PA"/>
</dbReference>
<dbReference type="SUPFAM" id="SSF50494">
    <property type="entry name" value="Trypsin-like serine proteases"/>
    <property type="match status" value="1"/>
</dbReference>
<evidence type="ECO:0000313" key="3">
    <source>
        <dbReference type="EMBL" id="ORZ33411.1"/>
    </source>
</evidence>
<keyword evidence="2" id="KW-0732">Signal</keyword>
<evidence type="ECO:0000313" key="4">
    <source>
        <dbReference type="Proteomes" id="UP000193411"/>
    </source>
</evidence>
<comment type="caution">
    <text evidence="3">The sequence shown here is derived from an EMBL/GenBank/DDBJ whole genome shotgun (WGS) entry which is preliminary data.</text>
</comment>
<sequence>MRTSHRTLLLTLLALVAGLVAVNAAPSAHHTKRAVRSRATPFELPRNFQAQLGFSFGQENIDISAAPVPSNRRIVFTQEVDFGKVDPARKNVLWSRLVFDPTRTVLRPSTSTANTWGENLPGDQLRITSLQDNSVQYLNDRTIKEWNHRSAFFNGGRVRVELLADRSITRGRPSVIVQSVIVNDEQGFSTDPITLPPPNSLCNAADLRRPSRDPRSGRIFPVGCTGWTGLPNGCQLTAGHCFDGVNAAEQVLQANVPQSIVITVNGQRVGVPRHPPASQQWAIDTRSVQFALVSPLDVADFKDAQDWATFGTYRNPNTGLTFLQAAGNRRYTLARVDPRTGQLAAGQATKGSSVTITGYGIVRDTARRNLRLTQQTHSGPITDFPSPNHIDHRADTEGGNSGSAIAIGDLALGIHTNGGCDTTSATSANWGSSISMPALQAALRSQRGVCA</sequence>
<feature type="signal peptide" evidence="2">
    <location>
        <begin position="1"/>
        <end position="24"/>
    </location>
</feature>
<organism evidence="3 4">
    <name type="scientific">Catenaria anguillulae PL171</name>
    <dbReference type="NCBI Taxonomy" id="765915"/>
    <lineage>
        <taxon>Eukaryota</taxon>
        <taxon>Fungi</taxon>
        <taxon>Fungi incertae sedis</taxon>
        <taxon>Blastocladiomycota</taxon>
        <taxon>Blastocladiomycetes</taxon>
        <taxon>Blastocladiales</taxon>
        <taxon>Catenariaceae</taxon>
        <taxon>Catenaria</taxon>
    </lineage>
</organism>
<protein>
    <recommendedName>
        <fullName evidence="5">Serine protease</fullName>
    </recommendedName>
</protein>
<dbReference type="Proteomes" id="UP000193411">
    <property type="component" value="Unassembled WGS sequence"/>
</dbReference>
<evidence type="ECO:0000256" key="2">
    <source>
        <dbReference type="SAM" id="SignalP"/>
    </source>
</evidence>
<feature type="region of interest" description="Disordered" evidence="1">
    <location>
        <begin position="376"/>
        <end position="401"/>
    </location>
</feature>
<reference evidence="3 4" key="1">
    <citation type="submission" date="2016-07" db="EMBL/GenBank/DDBJ databases">
        <title>Pervasive Adenine N6-methylation of Active Genes in Fungi.</title>
        <authorList>
            <consortium name="DOE Joint Genome Institute"/>
            <person name="Mondo S.J."/>
            <person name="Dannebaum R.O."/>
            <person name="Kuo R.C."/>
            <person name="Labutti K."/>
            <person name="Haridas S."/>
            <person name="Kuo A."/>
            <person name="Salamov A."/>
            <person name="Ahrendt S.R."/>
            <person name="Lipzen A."/>
            <person name="Sullivan W."/>
            <person name="Andreopoulos W.B."/>
            <person name="Clum A."/>
            <person name="Lindquist E."/>
            <person name="Daum C."/>
            <person name="Ramamoorthy G.K."/>
            <person name="Gryganskyi A."/>
            <person name="Culley D."/>
            <person name="Magnuson J.K."/>
            <person name="James T.Y."/>
            <person name="O'Malley M.A."/>
            <person name="Stajich J.E."/>
            <person name="Spatafora J.W."/>
            <person name="Visel A."/>
            <person name="Grigoriev I.V."/>
        </authorList>
    </citation>
    <scope>NUCLEOTIDE SEQUENCE [LARGE SCALE GENOMIC DNA]</scope>
    <source>
        <strain evidence="3 4">PL171</strain>
    </source>
</reference>
<gene>
    <name evidence="3" type="ORF">BCR44DRAFT_1501302</name>
</gene>
<feature type="chain" id="PRO_5013277052" description="Serine protease" evidence="2">
    <location>
        <begin position="25"/>
        <end position="451"/>
    </location>
</feature>
<dbReference type="InterPro" id="IPR043504">
    <property type="entry name" value="Peptidase_S1_PA_chymotrypsin"/>
</dbReference>
<dbReference type="OrthoDB" id="5535339at2759"/>